<dbReference type="AlphaFoldDB" id="C5L1L2"/>
<keyword evidence="4" id="KW-1185">Reference proteome</keyword>
<sequence length="188" mass="19451">MLSTLNHTSPCLSVVTKGALGASRNALAASLPRHFAGKASPSGGEWQTMDGCTAVCHVSYAMMETAYIYPITPSSPAAELAEQWSALGVKNVFGDIPKITQMQSEAGAAGALHGALAAGSLATTYTASQGLLLMVPNMYKIAGELLPCVMHVAARAVSGQALSIFGDHHDVMAVRQTGFAMIDADTVQ</sequence>
<reference evidence="3 4" key="1">
    <citation type="submission" date="2008-07" db="EMBL/GenBank/DDBJ databases">
        <authorList>
            <person name="El-Sayed N."/>
            <person name="Caler E."/>
            <person name="Inman J."/>
            <person name="Amedeo P."/>
            <person name="Hass B."/>
            <person name="Wortman J."/>
        </authorList>
    </citation>
    <scope>NUCLEOTIDE SEQUENCE [LARGE SCALE GENOMIC DNA]</scope>
    <source>
        <strain evidence="4">ATCC 50983 / TXsc</strain>
    </source>
</reference>
<dbReference type="InParanoid" id="C5L1L2"/>
<organism evidence="4">
    <name type="scientific">Perkinsus marinus (strain ATCC 50983 / TXsc)</name>
    <dbReference type="NCBI Taxonomy" id="423536"/>
    <lineage>
        <taxon>Eukaryota</taxon>
        <taxon>Sar</taxon>
        <taxon>Alveolata</taxon>
        <taxon>Perkinsozoa</taxon>
        <taxon>Perkinsea</taxon>
        <taxon>Perkinsida</taxon>
        <taxon>Perkinsidae</taxon>
        <taxon>Perkinsus</taxon>
    </lineage>
</organism>
<dbReference type="SUPFAM" id="SSF52518">
    <property type="entry name" value="Thiamin diphosphate-binding fold (THDP-binding)"/>
    <property type="match status" value="1"/>
</dbReference>
<dbReference type="EMBL" id="GG678331">
    <property type="protein sequence ID" value="EER09381.1"/>
    <property type="molecule type" value="Genomic_DNA"/>
</dbReference>
<dbReference type="Pfam" id="PF01855">
    <property type="entry name" value="POR_N"/>
    <property type="match status" value="1"/>
</dbReference>
<evidence type="ECO:0000256" key="1">
    <source>
        <dbReference type="ARBA" id="ARBA00023002"/>
    </source>
</evidence>
<dbReference type="PANTHER" id="PTHR32154">
    <property type="entry name" value="PYRUVATE-FLAVODOXIN OXIDOREDUCTASE-RELATED"/>
    <property type="match status" value="1"/>
</dbReference>
<feature type="domain" description="Pyruvate flavodoxin/ferredoxin oxidoreductase pyrimidine binding" evidence="2">
    <location>
        <begin position="60"/>
        <end position="188"/>
    </location>
</feature>
<dbReference type="GO" id="GO:0016491">
    <property type="term" value="F:oxidoreductase activity"/>
    <property type="evidence" value="ECO:0007669"/>
    <property type="project" value="UniProtKB-KW"/>
</dbReference>
<evidence type="ECO:0000313" key="3">
    <source>
        <dbReference type="EMBL" id="EER09381.1"/>
    </source>
</evidence>
<name>C5L1L2_PERM5</name>
<keyword evidence="1" id="KW-0560">Oxidoreductase</keyword>
<dbReference type="InterPro" id="IPR029061">
    <property type="entry name" value="THDP-binding"/>
</dbReference>
<accession>C5L1L2</accession>
<dbReference type="CDD" id="cd07034">
    <property type="entry name" value="TPP_PYR_PFOR_IOR-alpha_like"/>
    <property type="match status" value="1"/>
</dbReference>
<dbReference type="PANTHER" id="PTHR32154:SF0">
    <property type="entry name" value="PYRUVATE-FLAVODOXIN OXIDOREDUCTASE-RELATED"/>
    <property type="match status" value="1"/>
</dbReference>
<gene>
    <name evidence="3" type="ORF">Pmar_PMAR016330</name>
</gene>
<proteinExistence type="predicted"/>
<dbReference type="GO" id="GO:0006979">
    <property type="term" value="P:response to oxidative stress"/>
    <property type="evidence" value="ECO:0007669"/>
    <property type="project" value="TreeGrafter"/>
</dbReference>
<protein>
    <recommendedName>
        <fullName evidence="2">Pyruvate flavodoxin/ferredoxin oxidoreductase pyrimidine binding domain-containing protein</fullName>
    </recommendedName>
</protein>
<dbReference type="InterPro" id="IPR050722">
    <property type="entry name" value="Pyruvate:ferred/Flavod_OxRd"/>
</dbReference>
<dbReference type="RefSeq" id="XP_002777565.1">
    <property type="nucleotide sequence ID" value="XM_002777519.1"/>
</dbReference>
<evidence type="ECO:0000313" key="4">
    <source>
        <dbReference type="Proteomes" id="UP000007800"/>
    </source>
</evidence>
<evidence type="ECO:0000259" key="2">
    <source>
        <dbReference type="Pfam" id="PF01855"/>
    </source>
</evidence>
<feature type="non-terminal residue" evidence="3">
    <location>
        <position position="188"/>
    </location>
</feature>
<dbReference type="InterPro" id="IPR002880">
    <property type="entry name" value="Pyrv_Fd/Flavodoxin_OxRdtase_N"/>
</dbReference>
<dbReference type="GeneID" id="9052265"/>
<dbReference type="OrthoDB" id="433046at2759"/>
<dbReference type="Proteomes" id="UP000007800">
    <property type="component" value="Unassembled WGS sequence"/>
</dbReference>
<dbReference type="Gene3D" id="3.40.50.970">
    <property type="match status" value="1"/>
</dbReference>